<evidence type="ECO:0000256" key="3">
    <source>
        <dbReference type="ARBA" id="ARBA00022448"/>
    </source>
</evidence>
<dbReference type="Pfam" id="PF12693">
    <property type="entry name" value="GspL_C"/>
    <property type="match status" value="1"/>
</dbReference>
<keyword evidence="7 10" id="KW-0653">Protein transport</keyword>
<dbReference type="PIRSF" id="PIRSF015761">
    <property type="entry name" value="Protein_L"/>
    <property type="match status" value="1"/>
</dbReference>
<comment type="function">
    <text evidence="10">Inner membrane component of the type II secretion system required for the energy-dependent secretion of extracellular factors such as proteases and toxins from the periplasm.</text>
</comment>
<keyword evidence="15" id="KW-1185">Reference proteome</keyword>
<organism evidence="14 15">
    <name type="scientific">Banduia mediterranea</name>
    <dbReference type="NCBI Taxonomy" id="3075609"/>
    <lineage>
        <taxon>Bacteria</taxon>
        <taxon>Pseudomonadati</taxon>
        <taxon>Pseudomonadota</taxon>
        <taxon>Gammaproteobacteria</taxon>
        <taxon>Nevskiales</taxon>
        <taxon>Algiphilaceae</taxon>
        <taxon>Banduia</taxon>
    </lineage>
</organism>
<gene>
    <name evidence="14" type="primary">gspL</name>
    <name evidence="14" type="ORF">RM530_02655</name>
</gene>
<comment type="caution">
    <text evidence="14">The sequence shown here is derived from an EMBL/GenBank/DDBJ whole genome shotgun (WGS) entry which is preliminary data.</text>
</comment>
<sequence length="400" mass="43168">MRETLYIRLRDSALDAATPFRVDGAAPGGTRVSRLGDVLDECAGRRVVVFVPGTDVRLAQAAVPARQASKALLAIPYALEDQLADDVETVHFALGARLAGGEWPVAAVSKARLEAWLEPFRTRGTRIDLLLPESLCLPLPGDGRWSVLMETELATVRSAAFGGFVCRSDDLPTYLDLADPERTLGLQIITPRDVATDFSALGRSVDVVPEFGAALDALVRHHQAANAINLLQGDYAPASDMRRAWLPWRRAAVLAAACLLVLAIGGVVDLLRIGAAADAQVEANLQRFRQLFPGQTRVEAINLDSMIAAELRRLQGGDDTGLLFLMQRFAAGMNASKGLSLRGLQWRDNALYLNMTGTDLQTLETLRAWFGQQTDVAMEVESANAGSSGVQIRLKLTAVS</sequence>
<evidence type="ECO:0000256" key="2">
    <source>
        <dbReference type="ARBA" id="ARBA00005318"/>
    </source>
</evidence>
<keyword evidence="9 11" id="KW-0472">Membrane</keyword>
<dbReference type="Gene3D" id="3.30.1360.100">
    <property type="entry name" value="General secretion pathway protein M, EpsM"/>
    <property type="match status" value="1"/>
</dbReference>
<accession>A0ABU2WEH8</accession>
<evidence type="ECO:0000313" key="14">
    <source>
        <dbReference type="EMBL" id="MDT0496268.1"/>
    </source>
</evidence>
<comment type="subcellular location">
    <subcellularLocation>
        <location evidence="1">Cell inner membrane</location>
        <topology evidence="1">Single-pass membrane protein</topology>
    </subcellularLocation>
</comment>
<feature type="transmembrane region" description="Helical" evidence="11">
    <location>
        <begin position="251"/>
        <end position="271"/>
    </location>
</feature>
<feature type="domain" description="GspL cytoplasmic actin-ATPase-like" evidence="12">
    <location>
        <begin position="37"/>
        <end position="237"/>
    </location>
</feature>
<keyword evidence="4" id="KW-1003">Cell membrane</keyword>
<evidence type="ECO:0000256" key="6">
    <source>
        <dbReference type="ARBA" id="ARBA00022692"/>
    </source>
</evidence>
<dbReference type="CDD" id="cd24017">
    <property type="entry name" value="ASKHA_T2SSL_N"/>
    <property type="match status" value="1"/>
</dbReference>
<evidence type="ECO:0000256" key="11">
    <source>
        <dbReference type="SAM" id="Phobius"/>
    </source>
</evidence>
<dbReference type="Gene3D" id="3.30.420.380">
    <property type="match status" value="1"/>
</dbReference>
<dbReference type="EMBL" id="JAVRIC010000003">
    <property type="protein sequence ID" value="MDT0496268.1"/>
    <property type="molecule type" value="Genomic_DNA"/>
</dbReference>
<proteinExistence type="inferred from homology"/>
<evidence type="ECO:0000313" key="15">
    <source>
        <dbReference type="Proteomes" id="UP001254608"/>
    </source>
</evidence>
<evidence type="ECO:0000259" key="12">
    <source>
        <dbReference type="Pfam" id="PF05134"/>
    </source>
</evidence>
<dbReference type="InterPro" id="IPR025691">
    <property type="entry name" value="GspL_pp_dom"/>
</dbReference>
<dbReference type="InterPro" id="IPR024230">
    <property type="entry name" value="GspL_cyto_dom"/>
</dbReference>
<feature type="domain" description="GspL periplasmic" evidence="13">
    <location>
        <begin position="242"/>
        <end position="396"/>
    </location>
</feature>
<dbReference type="NCBIfam" id="TIGR01709">
    <property type="entry name" value="typeII_sec_gspL"/>
    <property type="match status" value="1"/>
</dbReference>
<evidence type="ECO:0000256" key="9">
    <source>
        <dbReference type="ARBA" id="ARBA00023136"/>
    </source>
</evidence>
<evidence type="ECO:0000259" key="13">
    <source>
        <dbReference type="Pfam" id="PF12693"/>
    </source>
</evidence>
<dbReference type="InterPro" id="IPR043129">
    <property type="entry name" value="ATPase_NBD"/>
</dbReference>
<comment type="similarity">
    <text evidence="2 10">Belongs to the GSP L family.</text>
</comment>
<dbReference type="InterPro" id="IPR007812">
    <property type="entry name" value="T2SS_protein-GspL"/>
</dbReference>
<evidence type="ECO:0000256" key="7">
    <source>
        <dbReference type="ARBA" id="ARBA00022927"/>
    </source>
</evidence>
<evidence type="ECO:0000256" key="10">
    <source>
        <dbReference type="PIRNR" id="PIRNR015761"/>
    </source>
</evidence>
<keyword evidence="8 11" id="KW-1133">Transmembrane helix</keyword>
<keyword evidence="6 11" id="KW-0812">Transmembrane</keyword>
<evidence type="ECO:0000256" key="4">
    <source>
        <dbReference type="ARBA" id="ARBA00022475"/>
    </source>
</evidence>
<evidence type="ECO:0000256" key="8">
    <source>
        <dbReference type="ARBA" id="ARBA00022989"/>
    </source>
</evidence>
<dbReference type="Pfam" id="PF05134">
    <property type="entry name" value="T2SSL"/>
    <property type="match status" value="1"/>
</dbReference>
<keyword evidence="3 10" id="KW-0813">Transport</keyword>
<keyword evidence="5" id="KW-0997">Cell inner membrane</keyword>
<evidence type="ECO:0000256" key="5">
    <source>
        <dbReference type="ARBA" id="ARBA00022519"/>
    </source>
</evidence>
<name>A0ABU2WEH8_9GAMM</name>
<dbReference type="SUPFAM" id="SSF53067">
    <property type="entry name" value="Actin-like ATPase domain"/>
    <property type="match status" value="1"/>
</dbReference>
<protein>
    <recommendedName>
        <fullName evidence="10">Type II secretion system protein L</fullName>
        <shortName evidence="10">T2SS protein L</shortName>
    </recommendedName>
</protein>
<reference evidence="14 15" key="1">
    <citation type="submission" date="2023-09" db="EMBL/GenBank/DDBJ databases">
        <authorList>
            <person name="Rey-Velasco X."/>
        </authorList>
    </citation>
    <scope>NUCLEOTIDE SEQUENCE [LARGE SCALE GENOMIC DNA]</scope>
    <source>
        <strain evidence="14 15">W345</strain>
    </source>
</reference>
<dbReference type="RefSeq" id="WP_311363662.1">
    <property type="nucleotide sequence ID" value="NZ_JAVRIC010000003.1"/>
</dbReference>
<dbReference type="Proteomes" id="UP001254608">
    <property type="component" value="Unassembled WGS sequence"/>
</dbReference>
<evidence type="ECO:0000256" key="1">
    <source>
        <dbReference type="ARBA" id="ARBA00004377"/>
    </source>
</evidence>